<feature type="domain" description="Thioredoxin" evidence="1">
    <location>
        <begin position="22"/>
        <end position="162"/>
    </location>
</feature>
<comment type="caution">
    <text evidence="2">The sequence shown here is derived from an EMBL/GenBank/DDBJ whole genome shotgun (WGS) entry which is preliminary data.</text>
</comment>
<proteinExistence type="predicted"/>
<sequence>MKKGLIALLAAVVIGLIAYTAFFNQTPAPQVAFTTLSGQSSSIEALKGKVVLVNFWATSCSGCVEEMPEIKKLHEQYASRGLQVVAVAMSYDPENYVKAFVAKNALPFMVTRDSRGNVAKAFGDIQLTPTTFIIDKQGNILKHYVGEMNFSEVRQLLDQQLKS</sequence>
<dbReference type="GO" id="GO:0016491">
    <property type="term" value="F:oxidoreductase activity"/>
    <property type="evidence" value="ECO:0007669"/>
    <property type="project" value="InterPro"/>
</dbReference>
<dbReference type="PROSITE" id="PS51352">
    <property type="entry name" value="THIOREDOXIN_2"/>
    <property type="match status" value="1"/>
</dbReference>
<dbReference type="EMBL" id="WLYX01000001">
    <property type="protein sequence ID" value="MTD32990.1"/>
    <property type="molecule type" value="Genomic_DNA"/>
</dbReference>
<dbReference type="PANTHER" id="PTHR42852:SF18">
    <property type="entry name" value="CHROMOSOME UNDETERMINED SCAFFOLD_47, WHOLE GENOME SHOTGUN SEQUENCE"/>
    <property type="match status" value="1"/>
</dbReference>
<keyword evidence="3" id="KW-1185">Reference proteome</keyword>
<evidence type="ECO:0000313" key="3">
    <source>
        <dbReference type="Proteomes" id="UP000446658"/>
    </source>
</evidence>
<dbReference type="SUPFAM" id="SSF52833">
    <property type="entry name" value="Thioredoxin-like"/>
    <property type="match status" value="1"/>
</dbReference>
<dbReference type="AlphaFoldDB" id="A0A844GCB9"/>
<name>A0A844GCB9_9NEIS</name>
<evidence type="ECO:0000259" key="1">
    <source>
        <dbReference type="PROSITE" id="PS51352"/>
    </source>
</evidence>
<reference evidence="2 3" key="1">
    <citation type="submission" date="2019-11" db="EMBL/GenBank/DDBJ databases">
        <title>Draft genome sequence of Paludibacterium sp. dN18-1.</title>
        <authorList>
            <person name="Im W.-T."/>
        </authorList>
    </citation>
    <scope>NUCLEOTIDE SEQUENCE [LARGE SCALE GENOMIC DNA]</scope>
    <source>
        <strain evidence="3">dN 18-1</strain>
    </source>
</reference>
<evidence type="ECO:0000313" key="2">
    <source>
        <dbReference type="EMBL" id="MTD32990.1"/>
    </source>
</evidence>
<dbReference type="PANTHER" id="PTHR42852">
    <property type="entry name" value="THIOL:DISULFIDE INTERCHANGE PROTEIN DSBE"/>
    <property type="match status" value="1"/>
</dbReference>
<accession>A0A844GCB9</accession>
<dbReference type="Pfam" id="PF08534">
    <property type="entry name" value="Redoxin"/>
    <property type="match status" value="1"/>
</dbReference>
<dbReference type="Gene3D" id="3.40.30.10">
    <property type="entry name" value="Glutaredoxin"/>
    <property type="match status" value="1"/>
</dbReference>
<gene>
    <name evidence="2" type="ORF">GKE73_06535</name>
</gene>
<dbReference type="InterPro" id="IPR013740">
    <property type="entry name" value="Redoxin"/>
</dbReference>
<dbReference type="InterPro" id="IPR050553">
    <property type="entry name" value="Thioredoxin_ResA/DsbE_sf"/>
</dbReference>
<dbReference type="InterPro" id="IPR036249">
    <property type="entry name" value="Thioredoxin-like_sf"/>
</dbReference>
<dbReference type="Proteomes" id="UP000446658">
    <property type="component" value="Unassembled WGS sequence"/>
</dbReference>
<organism evidence="2 3">
    <name type="scientific">Paludibacterium denitrificans</name>
    <dbReference type="NCBI Taxonomy" id="2675226"/>
    <lineage>
        <taxon>Bacteria</taxon>
        <taxon>Pseudomonadati</taxon>
        <taxon>Pseudomonadota</taxon>
        <taxon>Betaproteobacteria</taxon>
        <taxon>Neisseriales</taxon>
        <taxon>Chromobacteriaceae</taxon>
        <taxon>Paludibacterium</taxon>
    </lineage>
</organism>
<dbReference type="CDD" id="cd02966">
    <property type="entry name" value="TlpA_like_family"/>
    <property type="match status" value="1"/>
</dbReference>
<protein>
    <submittedName>
        <fullName evidence="2">Redoxin family protein</fullName>
    </submittedName>
</protein>
<dbReference type="InterPro" id="IPR013766">
    <property type="entry name" value="Thioredoxin_domain"/>
</dbReference>